<dbReference type="EMBL" id="AEPE02000002">
    <property type="protein sequence ID" value="EFZ38227.1"/>
    <property type="molecule type" value="Genomic_DNA"/>
</dbReference>
<reference evidence="1" key="1">
    <citation type="submission" date="2011-01" db="EMBL/GenBank/DDBJ databases">
        <authorList>
            <person name="Muzny D."/>
            <person name="Qin X."/>
            <person name="Buhay C."/>
            <person name="Dugan-Rocha S."/>
            <person name="Ding Y."/>
            <person name="Chen G."/>
            <person name="Hawes A."/>
            <person name="Holder M."/>
            <person name="Jhangiani S."/>
            <person name="Johnson A."/>
            <person name="Khan Z."/>
            <person name="Li Z."/>
            <person name="Liu W."/>
            <person name="Liu X."/>
            <person name="Perez L."/>
            <person name="Shen H."/>
            <person name="Wang Q."/>
            <person name="Watt J."/>
            <person name="Xi L."/>
            <person name="Xin Y."/>
            <person name="Zhou J."/>
            <person name="Deng J."/>
            <person name="Jiang H."/>
            <person name="Liu Y."/>
            <person name="Qu J."/>
            <person name="Song X.-Z."/>
            <person name="Zhang L."/>
            <person name="Villasana D."/>
            <person name="Johnson A."/>
            <person name="Liu J."/>
            <person name="Liyanage D."/>
            <person name="Lorensuhewa L."/>
            <person name="Robinson T."/>
            <person name="Song A."/>
            <person name="Song B.-B."/>
            <person name="Dinh H."/>
            <person name="Thornton R."/>
            <person name="Coyle M."/>
            <person name="Francisco L."/>
            <person name="Jackson L."/>
            <person name="Javaid M."/>
            <person name="Korchina V."/>
            <person name="Kovar C."/>
            <person name="Mata R."/>
            <person name="Mathew T."/>
            <person name="Ngo R."/>
            <person name="Nguyen L."/>
            <person name="Nguyen N."/>
            <person name="Okwuonu G."/>
            <person name="Ongeri F."/>
            <person name="Pham C."/>
            <person name="Simmons D."/>
            <person name="Wilczek-Boney K."/>
            <person name="Hale W."/>
            <person name="Jakkamsetti A."/>
            <person name="Pham P."/>
            <person name="Ruth R."/>
            <person name="San Lucas F."/>
            <person name="Warren J."/>
            <person name="Zhang J."/>
            <person name="Zhao Z."/>
            <person name="Zhou C."/>
            <person name="Zhu D."/>
            <person name="Lee S."/>
            <person name="Bess C."/>
            <person name="Blankenburg K."/>
            <person name="Forbes L."/>
            <person name="Fu Q."/>
            <person name="Gubbala S."/>
            <person name="Hirani K."/>
            <person name="Jayaseelan J.C."/>
            <person name="Lara F."/>
            <person name="Munidasa M."/>
            <person name="Palculict T."/>
            <person name="Patil S."/>
            <person name="Pu L.-L."/>
            <person name="Saada N."/>
            <person name="Tang L."/>
            <person name="Weissenberger G."/>
            <person name="Zhu Y."/>
            <person name="Hemphill L."/>
            <person name="Shang Y."/>
            <person name="Youmans B."/>
            <person name="Ayvaz T."/>
            <person name="Ross M."/>
            <person name="Santibanez J."/>
            <person name="Aqrawi P."/>
            <person name="Gross S."/>
            <person name="Joshi V."/>
            <person name="Fowler G."/>
            <person name="Nazareth L."/>
            <person name="Reid J."/>
            <person name="Worley K."/>
            <person name="Petrosino J."/>
            <person name="Highlander S."/>
            <person name="Gibbs R."/>
        </authorList>
    </citation>
    <scope>NUCLEOTIDE SEQUENCE [LARGE SCALE GENOMIC DNA]</scope>
    <source>
        <strain evidence="1">ATCC 33269</strain>
    </source>
</reference>
<organism evidence="1 2">
    <name type="scientific">Hoylesella oralis ATCC 33269</name>
    <dbReference type="NCBI Taxonomy" id="873533"/>
    <lineage>
        <taxon>Bacteria</taxon>
        <taxon>Pseudomonadati</taxon>
        <taxon>Bacteroidota</taxon>
        <taxon>Bacteroidia</taxon>
        <taxon>Bacteroidales</taxon>
        <taxon>Prevotellaceae</taxon>
        <taxon>Hoylesella</taxon>
    </lineage>
</organism>
<dbReference type="RefSeq" id="WP_004369306.1">
    <property type="nucleotide sequence ID" value="NZ_GL833119.1"/>
</dbReference>
<dbReference type="STRING" id="28134.SAMN05444288_0279"/>
<accession>E7RN96</accession>
<keyword evidence="2" id="KW-1185">Reference proteome</keyword>
<dbReference type="eggNOG" id="ENOG502ZQ9K">
    <property type="taxonomic scope" value="Bacteria"/>
</dbReference>
<proteinExistence type="predicted"/>
<evidence type="ECO:0000313" key="1">
    <source>
        <dbReference type="EMBL" id="EFZ38227.1"/>
    </source>
</evidence>
<dbReference type="HOGENOM" id="CLU_836398_0_0_10"/>
<comment type="caution">
    <text evidence="1">The sequence shown here is derived from an EMBL/GenBank/DDBJ whole genome shotgun (WGS) entry which is preliminary data.</text>
</comment>
<protein>
    <submittedName>
        <fullName evidence="1">Uncharacterized protein</fullName>
    </submittedName>
</protein>
<gene>
    <name evidence="1" type="ORF">HMPREF0663_10596</name>
</gene>
<name>E7RN96_9BACT</name>
<dbReference type="Proteomes" id="UP000005580">
    <property type="component" value="Unassembled WGS sequence"/>
</dbReference>
<evidence type="ECO:0000313" key="2">
    <source>
        <dbReference type="Proteomes" id="UP000005580"/>
    </source>
</evidence>
<sequence>MKRLLSCIRTRKSLWLFIIVLAIAAALLGAWRSWRFSGRQMVRSTVIVERSSWYEIAINGRPMLYFSDEKSDSVLGRLSVHRDSSVTLWRSTGFWIDRWWLFPSCKGRVITAFAGAEKKVTTDIHQQLNHEKTRLKRLLKGLRLQDAELRYFLRAHGVQDEGYAMVANFEVGIASKLRETRRLATLIDSIDTAKCTLSLHHKRLFKVFYRNDNGRIQQQMCKEKSISADGKLYLLQTQNKETPAGASPLRWLPWHANDDGKVLVTGFGGLQEPLFTTYSTRATIVPADKTGNACDISPVLAGDGSPVFTAHGWFMGCLLGGNVVDRTVLSDLFNNEKQP</sequence>
<dbReference type="AlphaFoldDB" id="E7RN96"/>